<accession>A0AAD3HCA3</accession>
<dbReference type="EMBL" id="BLLK01000060">
    <property type="protein sequence ID" value="GFH57976.1"/>
    <property type="molecule type" value="Genomic_DNA"/>
</dbReference>
<dbReference type="Proteomes" id="UP001054902">
    <property type="component" value="Unassembled WGS sequence"/>
</dbReference>
<proteinExistence type="predicted"/>
<dbReference type="AlphaFoldDB" id="A0AAD3HCA3"/>
<keyword evidence="2" id="KW-1185">Reference proteome</keyword>
<evidence type="ECO:0000313" key="2">
    <source>
        <dbReference type="Proteomes" id="UP001054902"/>
    </source>
</evidence>
<gene>
    <name evidence="1" type="ORF">CTEN210_14452</name>
</gene>
<name>A0AAD3HCA3_9STRA</name>
<reference evidence="1 2" key="1">
    <citation type="journal article" date="2021" name="Sci. Rep.">
        <title>The genome of the diatom Chaetoceros tenuissimus carries an ancient integrated fragment of an extant virus.</title>
        <authorList>
            <person name="Hongo Y."/>
            <person name="Kimura K."/>
            <person name="Takaki Y."/>
            <person name="Yoshida Y."/>
            <person name="Baba S."/>
            <person name="Kobayashi G."/>
            <person name="Nagasaki K."/>
            <person name="Hano T."/>
            <person name="Tomaru Y."/>
        </authorList>
    </citation>
    <scope>NUCLEOTIDE SEQUENCE [LARGE SCALE GENOMIC DNA]</scope>
    <source>
        <strain evidence="1 2">NIES-3715</strain>
    </source>
</reference>
<evidence type="ECO:0000313" key="1">
    <source>
        <dbReference type="EMBL" id="GFH57976.1"/>
    </source>
</evidence>
<protein>
    <submittedName>
        <fullName evidence="1">Uncharacterized protein</fullName>
    </submittedName>
</protein>
<sequence>MFNKDKTLEAFKDVSDLTMAYHALDYKARLGGPEAKIWMASTSNKVAKSDLKKHLNAFHKLDDVEIKKQFPMLIDHLHVKKEKE</sequence>
<comment type="caution">
    <text evidence="1">The sequence shown here is derived from an EMBL/GenBank/DDBJ whole genome shotgun (WGS) entry which is preliminary data.</text>
</comment>
<organism evidence="1 2">
    <name type="scientific">Chaetoceros tenuissimus</name>
    <dbReference type="NCBI Taxonomy" id="426638"/>
    <lineage>
        <taxon>Eukaryota</taxon>
        <taxon>Sar</taxon>
        <taxon>Stramenopiles</taxon>
        <taxon>Ochrophyta</taxon>
        <taxon>Bacillariophyta</taxon>
        <taxon>Coscinodiscophyceae</taxon>
        <taxon>Chaetocerotophycidae</taxon>
        <taxon>Chaetocerotales</taxon>
        <taxon>Chaetocerotaceae</taxon>
        <taxon>Chaetoceros</taxon>
    </lineage>
</organism>